<gene>
    <name evidence="2" type="ORF">LCGC14_2042560</name>
</gene>
<proteinExistence type="predicted"/>
<dbReference type="SUPFAM" id="SSF53474">
    <property type="entry name" value="alpha/beta-Hydrolases"/>
    <property type="match status" value="1"/>
</dbReference>
<dbReference type="Pfam" id="PF20434">
    <property type="entry name" value="BD-FAE"/>
    <property type="match status" value="1"/>
</dbReference>
<comment type="caution">
    <text evidence="2">The sequence shown here is derived from an EMBL/GenBank/DDBJ whole genome shotgun (WGS) entry which is preliminary data.</text>
</comment>
<feature type="non-terminal residue" evidence="2">
    <location>
        <position position="1"/>
    </location>
</feature>
<dbReference type="InterPro" id="IPR049492">
    <property type="entry name" value="BD-FAE-like_dom"/>
</dbReference>
<dbReference type="InterPro" id="IPR029058">
    <property type="entry name" value="AB_hydrolase_fold"/>
</dbReference>
<accession>A0A0F9H4W4</accession>
<protein>
    <recommendedName>
        <fullName evidence="1">BD-FAE-like domain-containing protein</fullName>
    </recommendedName>
</protein>
<dbReference type="AlphaFoldDB" id="A0A0F9H4W4"/>
<sequence>AIHYRLSDTGPYPIMMEDAARCLQTIRSHAKEWNLNPNKVACYGRSAGAGISLWLGFHDDLADPVNEDPIARQSTRIIAVATEEGQSTYDLHTLRDWYDTPDLKMAKFFYPLFEVKSESEWNSERVRKLMKDASSITHLTKDDISVYMHYRRDNGPVDGKTPSGVWVHHPKLGLKLQEAMKTLGLECEVHFPGHPVSKYESVEAFLITKLAY</sequence>
<evidence type="ECO:0000259" key="1">
    <source>
        <dbReference type="Pfam" id="PF20434"/>
    </source>
</evidence>
<dbReference type="EMBL" id="LAZR01023973">
    <property type="protein sequence ID" value="KKL76670.1"/>
    <property type="molecule type" value="Genomic_DNA"/>
</dbReference>
<name>A0A0F9H4W4_9ZZZZ</name>
<feature type="domain" description="BD-FAE-like" evidence="1">
    <location>
        <begin position="2"/>
        <end position="147"/>
    </location>
</feature>
<reference evidence="2" key="1">
    <citation type="journal article" date="2015" name="Nature">
        <title>Complex archaea that bridge the gap between prokaryotes and eukaryotes.</title>
        <authorList>
            <person name="Spang A."/>
            <person name="Saw J.H."/>
            <person name="Jorgensen S.L."/>
            <person name="Zaremba-Niedzwiedzka K."/>
            <person name="Martijn J."/>
            <person name="Lind A.E."/>
            <person name="van Eijk R."/>
            <person name="Schleper C."/>
            <person name="Guy L."/>
            <person name="Ettema T.J."/>
        </authorList>
    </citation>
    <scope>NUCLEOTIDE SEQUENCE</scope>
</reference>
<organism evidence="2">
    <name type="scientific">marine sediment metagenome</name>
    <dbReference type="NCBI Taxonomy" id="412755"/>
    <lineage>
        <taxon>unclassified sequences</taxon>
        <taxon>metagenomes</taxon>
        <taxon>ecological metagenomes</taxon>
    </lineage>
</organism>
<dbReference type="Gene3D" id="3.40.50.1820">
    <property type="entry name" value="alpha/beta hydrolase"/>
    <property type="match status" value="1"/>
</dbReference>
<evidence type="ECO:0000313" key="2">
    <source>
        <dbReference type="EMBL" id="KKL76670.1"/>
    </source>
</evidence>